<feature type="region of interest" description="Disordered" evidence="1">
    <location>
        <begin position="842"/>
        <end position="939"/>
    </location>
</feature>
<feature type="region of interest" description="Disordered" evidence="1">
    <location>
        <begin position="750"/>
        <end position="774"/>
    </location>
</feature>
<feature type="compositionally biased region" description="Polar residues" evidence="1">
    <location>
        <begin position="1118"/>
        <end position="1127"/>
    </location>
</feature>
<protein>
    <submittedName>
        <fullName evidence="2">Uncharacterized protein</fullName>
    </submittedName>
</protein>
<feature type="compositionally biased region" description="Polar residues" evidence="1">
    <location>
        <begin position="898"/>
        <end position="915"/>
    </location>
</feature>
<feature type="compositionally biased region" description="Polar residues" evidence="1">
    <location>
        <begin position="408"/>
        <end position="432"/>
    </location>
</feature>
<feature type="region of interest" description="Disordered" evidence="1">
    <location>
        <begin position="109"/>
        <end position="133"/>
    </location>
</feature>
<comment type="caution">
    <text evidence="2">The sequence shown here is derived from an EMBL/GenBank/DDBJ whole genome shotgun (WGS) entry which is preliminary data.</text>
</comment>
<feature type="compositionally biased region" description="Polar residues" evidence="1">
    <location>
        <begin position="376"/>
        <end position="399"/>
    </location>
</feature>
<feature type="compositionally biased region" description="Polar residues" evidence="1">
    <location>
        <begin position="112"/>
        <end position="126"/>
    </location>
</feature>
<feature type="compositionally biased region" description="Basic and acidic residues" evidence="1">
    <location>
        <begin position="152"/>
        <end position="168"/>
    </location>
</feature>
<dbReference type="OrthoDB" id="10540797at2759"/>
<feature type="region of interest" description="Disordered" evidence="1">
    <location>
        <begin position="1012"/>
        <end position="1258"/>
    </location>
</feature>
<reference evidence="2" key="1">
    <citation type="submission" date="2019-12" db="EMBL/GenBank/DDBJ databases">
        <title>Genome sequence of Babesia ovis.</title>
        <authorList>
            <person name="Yamagishi J."/>
            <person name="Sevinc F."/>
            <person name="Xuan X."/>
        </authorList>
    </citation>
    <scope>NUCLEOTIDE SEQUENCE</scope>
    <source>
        <strain evidence="2">Selcuk</strain>
    </source>
</reference>
<feature type="compositionally biased region" description="Polar residues" evidence="1">
    <location>
        <begin position="581"/>
        <end position="593"/>
    </location>
</feature>
<feature type="region of interest" description="Disordered" evidence="1">
    <location>
        <begin position="152"/>
        <end position="194"/>
    </location>
</feature>
<sequence length="1271" mass="135594">MEHYRASLIRSLEDEDRYFYELHRIHHGRRSQRAVPNPAAAVQVSLELDAIRTVRSIIRLIDAGEMCYSLEAAAIPAKITGTSNSCEYTARTIKENNIGAYGERYIHPAHSSVKTQSENRGSPKKSTSFEKPIITSQHTNIAISHIANEVVHDRDISSTPDYKDTSAHDEDDITATPTDTTKIEEVDKSAEDEHINIATMPNITTATPLAGHTSSLSTLQSVHSVGSTHDKDSITLNGTLTDEGILSKASDLFAAITPSVGITATTRNTGSSSSTPESSDSSIETLKTSNVTMLDSLRSAVSQDHDHTSNISEDLDDLDDAQDDIAYNGASAGDDVGTSVQRTHSQINVSAPVSRKSSGRSISRLSIHECIGSEGTPLSTSEDSILSETPTSAIGSQGSIVGVDHSMTAPNTDEQALNSTSDHENTTLTSDHTTPDDSPVSPIHTHSPRDLQDLELPPENPILHVRSTNIHRNINTVVSEFPPRQTSDICSSTEEPVISLATKLSFKRESTANSVITVQSTNEAPRDILTQESVLTNKTLSDEPVGTHSITESLSAVVSALNERSRSSRMTSMCSERGHSSPVNNVIINQDLTSPSSSESARSSDHSVDSPSTHATPNCAPMRRTSLSATHMVQRQSIITDSDVSVETTQEVAAPASTIGDPHVSPDMDKYESTNRTMSVSDTTRSMEDTIISRNNTIDPVSPVDAPTDGFTPEMVTQPLSSAIDTPASDRSVGGDYSRDKTIMLSIPSRTSVTDSVVSSEHYPNRTVSQEGASDMYAGAGSIVASQSEDGDDTFNPDNTRDIPPGSNNTSHADGMVISDPSDVEVALSEYSAKTDKISLNSPVSMLSEPPDNSPSVVSSLLTNSTTEGISQSSSTSSLRAAVTTTNVDESNGLDDNIANNSARSTSNINISSPRSGDESRATNDVQPITSSREQTEISHARTIPTAQLETQLSERKLSLESDNTTEMTAVNSSTISSEDPVVVRTDSVTLSPASSASVPTTVSPVDTVTVQSKTAGSNVPSPRVNNDDTPLSDDGEDSPLSARDADDDTLGHTTDDDTLNASSSVVSQSPRDKESERMHNDSIVYSEDDSQVTASSNATSRSPSLSSRNTSVTSQSATLPSVNSDYTSHESSFSDDVLESEVSESRDKLVRRKKRNGPMSSSNHTVHSMGEVSDVSQQSYQTSNISDSLGSTPASGRTQHDSSDEHSTLEDTALEQVSHSADQDNTQATAVRSNTTDSPSSDASSVAARVEQLAEDQNPQTYASYLMTLF</sequence>
<feature type="compositionally biased region" description="Low complexity" evidence="1">
    <location>
        <begin position="1094"/>
        <end position="1117"/>
    </location>
</feature>
<feature type="compositionally biased region" description="Polar residues" evidence="1">
    <location>
        <begin position="1216"/>
        <end position="1233"/>
    </location>
</feature>
<dbReference type="EMBL" id="BLIY01000018">
    <property type="protein sequence ID" value="GFE55255.1"/>
    <property type="molecule type" value="Genomic_DNA"/>
</dbReference>
<feature type="region of interest" description="Disordered" evidence="1">
    <location>
        <begin position="786"/>
        <end position="817"/>
    </location>
</feature>
<dbReference type="Proteomes" id="UP001057455">
    <property type="component" value="Unassembled WGS sequence"/>
</dbReference>
<feature type="region of interest" description="Disordered" evidence="1">
    <location>
        <begin position="958"/>
        <end position="978"/>
    </location>
</feature>
<accession>A0A9W5TC65</accession>
<feature type="compositionally biased region" description="Basic and acidic residues" evidence="1">
    <location>
        <begin position="1071"/>
        <end position="1081"/>
    </location>
</feature>
<feature type="compositionally biased region" description="Polar residues" evidence="1">
    <location>
        <begin position="961"/>
        <end position="978"/>
    </location>
</feature>
<feature type="compositionally biased region" description="Low complexity" evidence="1">
    <location>
        <begin position="750"/>
        <end position="760"/>
    </location>
</feature>
<feature type="compositionally biased region" description="Basic and acidic residues" evidence="1">
    <location>
        <begin position="1199"/>
        <end position="1210"/>
    </location>
</feature>
<feature type="region of interest" description="Disordered" evidence="1">
    <location>
        <begin position="325"/>
        <end position="456"/>
    </location>
</feature>
<proteinExistence type="predicted"/>
<feature type="compositionally biased region" description="Basic and acidic residues" evidence="1">
    <location>
        <begin position="664"/>
        <end position="673"/>
    </location>
</feature>
<name>A0A9W5TC65_BABOV</name>
<gene>
    <name evidence="2" type="ORF">BaOVIS_026590</name>
</gene>
<feature type="compositionally biased region" description="Low complexity" evidence="1">
    <location>
        <begin position="854"/>
        <end position="886"/>
    </location>
</feature>
<feature type="compositionally biased region" description="Low complexity" evidence="1">
    <location>
        <begin position="271"/>
        <end position="282"/>
    </location>
</feature>
<feature type="compositionally biased region" description="Polar residues" evidence="1">
    <location>
        <begin position="1012"/>
        <end position="1030"/>
    </location>
</feature>
<feature type="compositionally biased region" description="Low complexity" evidence="1">
    <location>
        <begin position="1234"/>
        <end position="1249"/>
    </location>
</feature>
<feature type="region of interest" description="Disordered" evidence="1">
    <location>
        <begin position="263"/>
        <end position="284"/>
    </location>
</feature>
<feature type="compositionally biased region" description="Polar residues" evidence="1">
    <location>
        <begin position="338"/>
        <end position="364"/>
    </location>
</feature>
<evidence type="ECO:0000313" key="2">
    <source>
        <dbReference type="EMBL" id="GFE55255.1"/>
    </source>
</evidence>
<dbReference type="AlphaFoldDB" id="A0A9W5TC65"/>
<feature type="compositionally biased region" description="Basic and acidic residues" evidence="1">
    <location>
        <begin position="181"/>
        <end position="194"/>
    </location>
</feature>
<feature type="region of interest" description="Disordered" evidence="1">
    <location>
        <begin position="657"/>
        <end position="684"/>
    </location>
</feature>
<feature type="compositionally biased region" description="Polar residues" evidence="1">
    <location>
        <begin position="1175"/>
        <end position="1198"/>
    </location>
</feature>
<keyword evidence="3" id="KW-1185">Reference proteome</keyword>
<evidence type="ECO:0000256" key="1">
    <source>
        <dbReference type="SAM" id="MobiDB-lite"/>
    </source>
</evidence>
<feature type="region of interest" description="Disordered" evidence="1">
    <location>
        <begin position="563"/>
        <end position="621"/>
    </location>
</feature>
<organism evidence="2 3">
    <name type="scientific">Babesia ovis</name>
    <dbReference type="NCBI Taxonomy" id="5869"/>
    <lineage>
        <taxon>Eukaryota</taxon>
        <taxon>Sar</taxon>
        <taxon>Alveolata</taxon>
        <taxon>Apicomplexa</taxon>
        <taxon>Aconoidasida</taxon>
        <taxon>Piroplasmida</taxon>
        <taxon>Babesiidae</taxon>
        <taxon>Babesia</taxon>
    </lineage>
</organism>
<feature type="compositionally biased region" description="Polar residues" evidence="1">
    <location>
        <begin position="923"/>
        <end position="933"/>
    </location>
</feature>
<evidence type="ECO:0000313" key="3">
    <source>
        <dbReference type="Proteomes" id="UP001057455"/>
    </source>
</evidence>
<feature type="compositionally biased region" description="Polar residues" evidence="1">
    <location>
        <begin position="1060"/>
        <end position="1070"/>
    </location>
</feature>
<feature type="compositionally biased region" description="Polar residues" evidence="1">
    <location>
        <begin position="674"/>
        <end position="684"/>
    </location>
</feature>